<keyword evidence="2" id="KW-1185">Reference proteome</keyword>
<evidence type="ECO:0000313" key="1">
    <source>
        <dbReference type="EMBL" id="XAO72867.1"/>
    </source>
</evidence>
<dbReference type="AlphaFoldDB" id="A0AAU6WLP7"/>
<dbReference type="Proteomes" id="UP001463665">
    <property type="component" value="Chromosome"/>
</dbReference>
<name>A0AAU6WLP7_9FLAO</name>
<organism evidence="1 2">
    <name type="scientific">Chryseobacterium endophyticum</name>
    <dbReference type="NCBI Taxonomy" id="1854762"/>
    <lineage>
        <taxon>Bacteria</taxon>
        <taxon>Pseudomonadati</taxon>
        <taxon>Bacteroidota</taxon>
        <taxon>Flavobacteriia</taxon>
        <taxon>Flavobacteriales</taxon>
        <taxon>Weeksellaceae</taxon>
        <taxon>Chryseobacterium group</taxon>
        <taxon>Chryseobacterium</taxon>
    </lineage>
</organism>
<protein>
    <recommendedName>
        <fullName evidence="3">Tetratricopeptide repeat protein</fullName>
    </recommendedName>
</protein>
<evidence type="ECO:0008006" key="3">
    <source>
        <dbReference type="Google" id="ProtNLM"/>
    </source>
</evidence>
<proteinExistence type="predicted"/>
<dbReference type="EMBL" id="CP154834">
    <property type="protein sequence ID" value="XAO72867.1"/>
    <property type="molecule type" value="Genomic_DNA"/>
</dbReference>
<dbReference type="RefSeq" id="WP_345765579.1">
    <property type="nucleotide sequence ID" value="NZ_CP154834.1"/>
</dbReference>
<reference evidence="1 2" key="1">
    <citation type="submission" date="2024-04" db="EMBL/GenBank/DDBJ databases">
        <title>Genome sequencing and assembly of rice foliar adapted Chryseobacterium endophyticum OsEnb-ALM-A6.</title>
        <authorList>
            <person name="Kumar S."/>
            <person name="Javed M."/>
            <person name="Chouhan V."/>
            <person name="Charishma K."/>
            <person name="Patel A."/>
            <person name="Kumar M."/>
            <person name="Sahu K.P."/>
            <person name="Kumar A."/>
        </authorList>
    </citation>
    <scope>NUCLEOTIDE SEQUENCE [LARGE SCALE GENOMIC DNA]</scope>
    <source>
        <strain evidence="1 2">OsEnb-ALM-A6</strain>
    </source>
</reference>
<sequence length="197" mass="23097">MRSRKKTFPALKKVTENSRLLEVNINKAYLDLNRLIKESRKLKDSLSEMTLMERKCRYFYSKNQIDSLVIASEQLQKVSGDYSNEYYEAMADVYLAETYSVNKLYNKAILHLNNAYNTLLKDKSESKKIFYAKANVLSSFANVYMGKNEPENAVRKLREEIRSGSEIKNKNKFASFQYHNYANISNAYTQIFQRRNS</sequence>
<gene>
    <name evidence="1" type="ORF">AAFP95_13475</name>
</gene>
<evidence type="ECO:0000313" key="2">
    <source>
        <dbReference type="Proteomes" id="UP001463665"/>
    </source>
</evidence>
<accession>A0AAU6WLP7</accession>